<proteinExistence type="predicted"/>
<feature type="transmembrane region" description="Helical" evidence="1">
    <location>
        <begin position="28"/>
        <end position="54"/>
    </location>
</feature>
<keyword evidence="1" id="KW-0812">Transmembrane</keyword>
<name>A0ABD0Z9D4_9HEMI</name>
<dbReference type="Proteomes" id="UP001558652">
    <property type="component" value="Unassembled WGS sequence"/>
</dbReference>
<dbReference type="AlphaFoldDB" id="A0ABD0Z9D4"/>
<gene>
    <name evidence="2" type="ORF">AAG570_010695</name>
</gene>
<dbReference type="EMBL" id="JBFDAA010000005">
    <property type="protein sequence ID" value="KAL1132743.1"/>
    <property type="molecule type" value="Genomic_DNA"/>
</dbReference>
<sequence length="120" mass="13377">MQENRGISPQDNNFINLLSVILTESGRVIFSVFSMFLALVPIGTLLLHLFHFMFDRILDIVTTKDQKEKVIKTVVFSAQMIAVGFSMKILGLNVVYPIFNMQTAVLAGFFGSGSNIPCCR</sequence>
<evidence type="ECO:0000256" key="1">
    <source>
        <dbReference type="SAM" id="Phobius"/>
    </source>
</evidence>
<keyword evidence="1" id="KW-0472">Membrane</keyword>
<protein>
    <submittedName>
        <fullName evidence="2">Uncharacterized protein</fullName>
    </submittedName>
</protein>
<evidence type="ECO:0000313" key="3">
    <source>
        <dbReference type="Proteomes" id="UP001558652"/>
    </source>
</evidence>
<evidence type="ECO:0000313" key="2">
    <source>
        <dbReference type="EMBL" id="KAL1132743.1"/>
    </source>
</evidence>
<keyword evidence="3" id="KW-1185">Reference proteome</keyword>
<feature type="transmembrane region" description="Helical" evidence="1">
    <location>
        <begin position="74"/>
        <end position="99"/>
    </location>
</feature>
<keyword evidence="1" id="KW-1133">Transmembrane helix</keyword>
<comment type="caution">
    <text evidence="2">The sequence shown here is derived from an EMBL/GenBank/DDBJ whole genome shotgun (WGS) entry which is preliminary data.</text>
</comment>
<accession>A0ABD0Z9D4</accession>
<reference evidence="2 3" key="1">
    <citation type="submission" date="2024-07" db="EMBL/GenBank/DDBJ databases">
        <title>Chromosome-level genome assembly of the water stick insect Ranatra chinensis (Heteroptera: Nepidae).</title>
        <authorList>
            <person name="Liu X."/>
        </authorList>
    </citation>
    <scope>NUCLEOTIDE SEQUENCE [LARGE SCALE GENOMIC DNA]</scope>
    <source>
        <strain evidence="2">Cailab_2021Rc</strain>
        <tissue evidence="2">Muscle</tissue>
    </source>
</reference>
<organism evidence="2 3">
    <name type="scientific">Ranatra chinensis</name>
    <dbReference type="NCBI Taxonomy" id="642074"/>
    <lineage>
        <taxon>Eukaryota</taxon>
        <taxon>Metazoa</taxon>
        <taxon>Ecdysozoa</taxon>
        <taxon>Arthropoda</taxon>
        <taxon>Hexapoda</taxon>
        <taxon>Insecta</taxon>
        <taxon>Pterygota</taxon>
        <taxon>Neoptera</taxon>
        <taxon>Paraneoptera</taxon>
        <taxon>Hemiptera</taxon>
        <taxon>Heteroptera</taxon>
        <taxon>Panheteroptera</taxon>
        <taxon>Nepomorpha</taxon>
        <taxon>Nepidae</taxon>
        <taxon>Ranatrinae</taxon>
        <taxon>Ranatra</taxon>
    </lineage>
</organism>